<sequence length="182" mass="18966">MRGSCTSVDSLAAPMNPPSVDPTRRGGSTGAGARPGFPSKFFRRDPNPLLVVPFAPGHVSGAKNSAVDEDDFGPTERKIFFDFTNFGDEASSRSPKLCVRKNFGECCAESGGPSGGTRCCPLAAAGGSGSPRRNCCSSKLPARRAALFRRADKLDPKLVDAVGAAGLKPLVGLDGRIDILLI</sequence>
<accession>A0A182IL20</accession>
<proteinExistence type="predicted"/>
<dbReference type="EnsemblMetazoa" id="AATE001163-RA">
    <property type="protein sequence ID" value="AATE001163-PA.1"/>
    <property type="gene ID" value="AATE001163"/>
</dbReference>
<dbReference type="AlphaFoldDB" id="A0A182IL20"/>
<protein>
    <submittedName>
        <fullName evidence="1">Uncharacterized protein</fullName>
    </submittedName>
</protein>
<reference evidence="1" key="1">
    <citation type="submission" date="2022-08" db="UniProtKB">
        <authorList>
            <consortium name="EnsemblMetazoa"/>
        </authorList>
    </citation>
    <scope>IDENTIFICATION</scope>
    <source>
        <strain evidence="1">EBRO</strain>
    </source>
</reference>
<organism evidence="1">
    <name type="scientific">Anopheles atroparvus</name>
    <name type="common">European mosquito</name>
    <dbReference type="NCBI Taxonomy" id="41427"/>
    <lineage>
        <taxon>Eukaryota</taxon>
        <taxon>Metazoa</taxon>
        <taxon>Ecdysozoa</taxon>
        <taxon>Arthropoda</taxon>
        <taxon>Hexapoda</taxon>
        <taxon>Insecta</taxon>
        <taxon>Pterygota</taxon>
        <taxon>Neoptera</taxon>
        <taxon>Endopterygota</taxon>
        <taxon>Diptera</taxon>
        <taxon>Nematocera</taxon>
        <taxon>Culicoidea</taxon>
        <taxon>Culicidae</taxon>
        <taxon>Anophelinae</taxon>
        <taxon>Anopheles</taxon>
    </lineage>
</organism>
<evidence type="ECO:0000313" key="1">
    <source>
        <dbReference type="EnsemblMetazoa" id="AATE001163-PA.1"/>
    </source>
</evidence>
<name>A0A182IL20_ANOAO</name>
<dbReference type="VEuPathDB" id="VectorBase:AATE001163"/>